<evidence type="ECO:0000259" key="6">
    <source>
        <dbReference type="PROSITE" id="PS50850"/>
    </source>
</evidence>
<evidence type="ECO:0000256" key="3">
    <source>
        <dbReference type="ARBA" id="ARBA00022989"/>
    </source>
</evidence>
<dbReference type="AlphaFoldDB" id="V4Q8Q6"/>
<dbReference type="PANTHER" id="PTHR11328">
    <property type="entry name" value="MAJOR FACILITATOR SUPERFAMILY DOMAIN-CONTAINING PROTEIN"/>
    <property type="match status" value="1"/>
</dbReference>
<dbReference type="eggNOG" id="COG2211">
    <property type="taxonomic scope" value="Bacteria"/>
</dbReference>
<dbReference type="SUPFAM" id="SSF103473">
    <property type="entry name" value="MFS general substrate transporter"/>
    <property type="match status" value="1"/>
</dbReference>
<dbReference type="Proteomes" id="UP000017837">
    <property type="component" value="Unassembled WGS sequence"/>
</dbReference>
<feature type="transmembrane region" description="Helical" evidence="5">
    <location>
        <begin position="321"/>
        <end position="341"/>
    </location>
</feature>
<dbReference type="RefSeq" id="WP_018080162.1">
    <property type="nucleotide sequence ID" value="NZ_AQWM01000001.1"/>
</dbReference>
<feature type="transmembrane region" description="Helical" evidence="5">
    <location>
        <begin position="20"/>
        <end position="38"/>
    </location>
</feature>
<dbReference type="Gene3D" id="1.20.1250.20">
    <property type="entry name" value="MFS general substrate transporter like domains"/>
    <property type="match status" value="2"/>
</dbReference>
<accession>V4Q8Q6</accession>
<evidence type="ECO:0000256" key="1">
    <source>
        <dbReference type="ARBA" id="ARBA00009617"/>
    </source>
</evidence>
<dbReference type="InterPro" id="IPR039672">
    <property type="entry name" value="MFS_2"/>
</dbReference>
<dbReference type="InterPro" id="IPR036259">
    <property type="entry name" value="MFS_trans_sf"/>
</dbReference>
<gene>
    <name evidence="7" type="ORF">ABENE_01675</name>
</gene>
<feature type="domain" description="Major facilitator superfamily (MFS) profile" evidence="6">
    <location>
        <begin position="231"/>
        <end position="450"/>
    </location>
</feature>
<dbReference type="PROSITE" id="PS50850">
    <property type="entry name" value="MFS"/>
    <property type="match status" value="1"/>
</dbReference>
<feature type="transmembrane region" description="Helical" evidence="5">
    <location>
        <begin position="50"/>
        <end position="68"/>
    </location>
</feature>
<protein>
    <submittedName>
        <fullName evidence="7">MFS transporter</fullName>
    </submittedName>
</protein>
<feature type="transmembrane region" description="Helical" evidence="5">
    <location>
        <begin position="298"/>
        <end position="315"/>
    </location>
</feature>
<feature type="transmembrane region" description="Helical" evidence="5">
    <location>
        <begin position="114"/>
        <end position="132"/>
    </location>
</feature>
<dbReference type="PATRIC" id="fig|1121022.4.peg.334"/>
<organism evidence="7 8">
    <name type="scientific">Asticcacaulis benevestitus DSM 16100 = ATCC BAA-896</name>
    <dbReference type="NCBI Taxonomy" id="1121022"/>
    <lineage>
        <taxon>Bacteria</taxon>
        <taxon>Pseudomonadati</taxon>
        <taxon>Pseudomonadota</taxon>
        <taxon>Alphaproteobacteria</taxon>
        <taxon>Caulobacterales</taxon>
        <taxon>Caulobacteraceae</taxon>
        <taxon>Asticcacaulis</taxon>
    </lineage>
</organism>
<feature type="transmembrane region" description="Helical" evidence="5">
    <location>
        <begin position="269"/>
        <end position="286"/>
    </location>
</feature>
<evidence type="ECO:0000256" key="4">
    <source>
        <dbReference type="ARBA" id="ARBA00023136"/>
    </source>
</evidence>
<dbReference type="GO" id="GO:0005886">
    <property type="term" value="C:plasma membrane"/>
    <property type="evidence" value="ECO:0007669"/>
    <property type="project" value="TreeGrafter"/>
</dbReference>
<evidence type="ECO:0000256" key="5">
    <source>
        <dbReference type="SAM" id="Phobius"/>
    </source>
</evidence>
<feature type="transmembrane region" description="Helical" evidence="5">
    <location>
        <begin position="404"/>
        <end position="427"/>
    </location>
</feature>
<keyword evidence="8" id="KW-1185">Reference proteome</keyword>
<reference evidence="7 8" key="1">
    <citation type="journal article" date="2014" name="Nature">
        <title>Sequential evolution of bacterial morphology by co-option of a developmental regulator.</title>
        <authorList>
            <person name="Jiang C."/>
            <person name="Brown P.J."/>
            <person name="Ducret A."/>
            <person name="Brun Y.V."/>
        </authorList>
    </citation>
    <scope>NUCLEOTIDE SEQUENCE [LARGE SCALE GENOMIC DNA]</scope>
    <source>
        <strain evidence="7 8">DSM 16100</strain>
    </source>
</reference>
<dbReference type="PANTHER" id="PTHR11328:SF24">
    <property type="entry name" value="MAJOR FACILITATOR SUPERFAMILY (MFS) PROFILE DOMAIN-CONTAINING PROTEIN"/>
    <property type="match status" value="1"/>
</dbReference>
<dbReference type="EMBL" id="AWGB01000004">
    <property type="protein sequence ID" value="ESQ94245.1"/>
    <property type="molecule type" value="Genomic_DNA"/>
</dbReference>
<sequence length="450" mass="49500">MASQTSTQPASDKVGMGRMLAFIAPCVPFAALGLPLVATLPEYYGTQLQLGAMVGAIFFIVRCFDILIDPVLGHWMDRTRTKLGRFKLWMLICLPILFVSSGFIFMAQKGVGPIYLGLWLFVLYVGFSIAALSQASWGTVLSTDYNERSRIFAWWQVGNIIGILAAALIPVIIQSLGYSYSLGVQIMGAFIMLSLPISIAIALWVVPEKVSNTSTHDLKLSHYFDMWKRKNVRCILWADLFMGLAPGVMAALFFYFFEETKGLTRMECNIAMLLYFVAGIVGAPIWTIASKRMSKHKVLILSSLIFAVLYAAMYFAPKGNFIVCAAMTFANGIPYAASLLLTRALMADIGDEVMLETGHDHKGTLMAILSATTKIGYAISALTITILGLLHFNVKAPAQSPADALVWVEIFFIGLPVIFLILGALAMKAYDLTPERHEQIMAQLKAKDIV</sequence>
<feature type="transmembrane region" description="Helical" evidence="5">
    <location>
        <begin position="234"/>
        <end position="257"/>
    </location>
</feature>
<comment type="caution">
    <text evidence="7">The sequence shown here is derived from an EMBL/GenBank/DDBJ whole genome shotgun (WGS) entry which is preliminary data.</text>
</comment>
<feature type="transmembrane region" description="Helical" evidence="5">
    <location>
        <begin position="375"/>
        <end position="392"/>
    </location>
</feature>
<feature type="transmembrane region" description="Helical" evidence="5">
    <location>
        <begin position="185"/>
        <end position="206"/>
    </location>
</feature>
<name>V4Q8Q6_9CAUL</name>
<dbReference type="InterPro" id="IPR020846">
    <property type="entry name" value="MFS_dom"/>
</dbReference>
<proteinExistence type="inferred from homology"/>
<feature type="transmembrane region" description="Helical" evidence="5">
    <location>
        <begin position="152"/>
        <end position="173"/>
    </location>
</feature>
<comment type="similarity">
    <text evidence="1">Belongs to the sodium:galactoside symporter (TC 2.A.2) family.</text>
</comment>
<keyword evidence="2 5" id="KW-0812">Transmembrane</keyword>
<dbReference type="GO" id="GO:0015293">
    <property type="term" value="F:symporter activity"/>
    <property type="evidence" value="ECO:0007669"/>
    <property type="project" value="InterPro"/>
</dbReference>
<dbReference type="GO" id="GO:0008643">
    <property type="term" value="P:carbohydrate transport"/>
    <property type="evidence" value="ECO:0007669"/>
    <property type="project" value="InterPro"/>
</dbReference>
<dbReference type="STRING" id="1121022.GCA_000376105_00490"/>
<dbReference type="Pfam" id="PF13347">
    <property type="entry name" value="MFS_2"/>
    <property type="match status" value="1"/>
</dbReference>
<keyword evidence="4 5" id="KW-0472">Membrane</keyword>
<feature type="transmembrane region" description="Helical" evidence="5">
    <location>
        <begin position="88"/>
        <end position="108"/>
    </location>
</feature>
<keyword evidence="3 5" id="KW-1133">Transmembrane helix</keyword>
<evidence type="ECO:0000313" key="7">
    <source>
        <dbReference type="EMBL" id="ESQ94245.1"/>
    </source>
</evidence>
<evidence type="ECO:0000256" key="2">
    <source>
        <dbReference type="ARBA" id="ARBA00022692"/>
    </source>
</evidence>
<evidence type="ECO:0000313" key="8">
    <source>
        <dbReference type="Proteomes" id="UP000017837"/>
    </source>
</evidence>